<evidence type="ECO:0000313" key="2">
    <source>
        <dbReference type="Proteomes" id="UP001596099"/>
    </source>
</evidence>
<organism evidence="1 2">
    <name type="scientific">Halomarina salina</name>
    <dbReference type="NCBI Taxonomy" id="1872699"/>
    <lineage>
        <taxon>Archaea</taxon>
        <taxon>Methanobacteriati</taxon>
        <taxon>Methanobacteriota</taxon>
        <taxon>Stenosarchaea group</taxon>
        <taxon>Halobacteria</taxon>
        <taxon>Halobacteriales</taxon>
        <taxon>Natronomonadaceae</taxon>
        <taxon>Halomarina</taxon>
    </lineage>
</organism>
<dbReference type="PANTHER" id="PTHR43739">
    <property type="entry name" value="XYLOGLUCANASE (EUROFUNG)"/>
    <property type="match status" value="1"/>
</dbReference>
<sequence length="331" mass="36276">MTLYAALREVLLVVRDERETPTVERRRTDYDIACLAAHPDVPDTVLLGTLDDGLYRSTDAGASFERVGADAEMKPRVMSLAVNPNDPDEWWAGTEPSRVYRSTDAGRTWTEKPGLTDLPSAEDWYFPPRPDTHHVRWLEVDPGDPSHLYVGIEAGALVQTFDRGETWEDKVATSRFDNHSLATHRGAPERVYSAAGDGYAESHDRGATWQYPQAGLNHRYTYSVAVDAADPDTVLLSSASGPGKAHSLPAESYVYRRVGDGAWEQAMDGLPGPDGLIRATLASGASDEFFALTNRGLFRTTDAAESWTALDVPWDEGYESQAGSGLVVVED</sequence>
<evidence type="ECO:0000313" key="1">
    <source>
        <dbReference type="EMBL" id="MFC5970774.1"/>
    </source>
</evidence>
<protein>
    <submittedName>
        <fullName evidence="1">WD40/YVTN/BNR-like repeat-containing protein</fullName>
    </submittedName>
</protein>
<dbReference type="AlphaFoldDB" id="A0ABD5RKQ2"/>
<dbReference type="EMBL" id="JBHSQH010000001">
    <property type="protein sequence ID" value="MFC5970774.1"/>
    <property type="molecule type" value="Genomic_DNA"/>
</dbReference>
<dbReference type="PANTHER" id="PTHR43739:SF5">
    <property type="entry name" value="EXO-ALPHA-SIALIDASE"/>
    <property type="match status" value="1"/>
</dbReference>
<comment type="caution">
    <text evidence="1">The sequence shown here is derived from an EMBL/GenBank/DDBJ whole genome shotgun (WGS) entry which is preliminary data.</text>
</comment>
<gene>
    <name evidence="1" type="ORF">ACFPYI_05445</name>
</gene>
<keyword evidence="2" id="KW-1185">Reference proteome</keyword>
<proteinExistence type="predicted"/>
<reference evidence="1 2" key="1">
    <citation type="journal article" date="2019" name="Int. J. Syst. Evol. Microbiol.">
        <title>The Global Catalogue of Microorganisms (GCM) 10K type strain sequencing project: providing services to taxonomists for standard genome sequencing and annotation.</title>
        <authorList>
            <consortium name="The Broad Institute Genomics Platform"/>
            <consortium name="The Broad Institute Genome Sequencing Center for Infectious Disease"/>
            <person name="Wu L."/>
            <person name="Ma J."/>
        </authorList>
    </citation>
    <scope>NUCLEOTIDE SEQUENCE [LARGE SCALE GENOMIC DNA]</scope>
    <source>
        <strain evidence="1 2">CGMCC 1.12543</strain>
    </source>
</reference>
<dbReference type="Proteomes" id="UP001596099">
    <property type="component" value="Unassembled WGS sequence"/>
</dbReference>
<dbReference type="RefSeq" id="WP_247413697.1">
    <property type="nucleotide sequence ID" value="NZ_JALLGW010000001.1"/>
</dbReference>
<accession>A0ABD5RKQ2</accession>
<dbReference type="Gene3D" id="2.130.10.10">
    <property type="entry name" value="YVTN repeat-like/Quinoprotein amine dehydrogenase"/>
    <property type="match status" value="1"/>
</dbReference>
<dbReference type="InterPro" id="IPR015943">
    <property type="entry name" value="WD40/YVTN_repeat-like_dom_sf"/>
</dbReference>
<name>A0ABD5RKQ2_9EURY</name>
<dbReference type="InterPro" id="IPR052025">
    <property type="entry name" value="Xyloglucanase_GH74"/>
</dbReference>
<dbReference type="SUPFAM" id="SSF110296">
    <property type="entry name" value="Oligoxyloglucan reducing end-specific cellobiohydrolase"/>
    <property type="match status" value="1"/>
</dbReference>